<dbReference type="InterPro" id="IPR031803">
    <property type="entry name" value="BAT_GAF/HTH-assoc"/>
</dbReference>
<dbReference type="SUPFAM" id="SSF55781">
    <property type="entry name" value="GAF domain-like"/>
    <property type="match status" value="2"/>
</dbReference>
<dbReference type="AlphaFoldDB" id="A0A1H6U407"/>
<dbReference type="PANTHER" id="PTHR34236:SF1">
    <property type="entry name" value="DIMETHYL SULFOXIDE REDUCTASE TRANSCRIPTIONAL ACTIVATOR"/>
    <property type="match status" value="1"/>
</dbReference>
<dbReference type="SMART" id="SM00091">
    <property type="entry name" value="PAS"/>
    <property type="match status" value="2"/>
</dbReference>
<accession>A0A1H6U407</accession>
<dbReference type="SUPFAM" id="SSF55785">
    <property type="entry name" value="PYP-like sensor domain (PAS domain)"/>
    <property type="match status" value="2"/>
</dbReference>
<dbReference type="OrthoDB" id="165911at2157"/>
<dbReference type="InterPro" id="IPR013767">
    <property type="entry name" value="PAS_fold"/>
</dbReference>
<protein>
    <submittedName>
        <fullName evidence="5">PAS domain S-box-containing protein</fullName>
    </submittedName>
</protein>
<dbReference type="Pfam" id="PF04967">
    <property type="entry name" value="HTH_10"/>
    <property type="match status" value="1"/>
</dbReference>
<dbReference type="SMART" id="SM00065">
    <property type="entry name" value="GAF"/>
    <property type="match status" value="2"/>
</dbReference>
<dbReference type="KEGG" id="hae:halTADL_0392"/>
<evidence type="ECO:0000259" key="3">
    <source>
        <dbReference type="PROSITE" id="PS50112"/>
    </source>
</evidence>
<dbReference type="Gene3D" id="3.30.450.20">
    <property type="entry name" value="PAS domain"/>
    <property type="match status" value="2"/>
</dbReference>
<sequence>MDEYGERFRMTRADDAQQAVDGSAVLAELVDEAVFKLDSDGRISAANSRFEILTGRKRQELVGRQLSAFVVESKADNVAAVVRALRTRPQGEQTTLAVSVQTGGDEPIACQLSLAVVSRATAGDNGELVGTVRPVDTAGAELERRANQQAAVARLGQLALESDDLDDLMLDAARLVGSTLDCAYCKVLDLDLDREELLLRQGVGWQDGIAGTATVESNTNSQAGYTLSTEEPVIVDDLDTETRFSGPELLTSHDVTSGISVSIGCIENPWGILGVHDTRSRAFAEDDANFVQSMANVLASAIDRHDRTQELQQYERIIETVNDGVYTIGPEGRFTMVNEAYCELTGYDREQLIGAQTSLVVDEGVRSDVVELEAEMATGSVDFPSIEAEIRTADGETRVVEATLALLPTGDQWERVGIVRDVSERKAWEKRLKTKRTKLAALNEVNTVVREVTNGILDQSTRHEIEQLVCESLASCGSYLFAWIGEVNARTQELELRAEAGIEGYLDNMTISVVPSNPMSQGPAGKAVLTQEIQVSQNVFTDPAFEPWRPIANERGYQSVAVIPITYNGTLYGVLGLYSDIADAFVDEKQAIIEQLGEIIGHAIAAVERKQALMSDAVTELEFEIRDVFAAFDVPELSGTITFDHVVPVDGDSYLQYGRTTPELMAVLETLEARHPSWESCTVLSASETEVRFELRITEPPVTSLVADAGGSIKQAIIEDTDFRMTIHLPQSTDVRGVLNRIRERYPTTRPVARRQVKRSETNPEQIISTWTEALTDKQRASLEAAYFAGFFEWPRNSSGKDLANAMDVSPATFHQHLRLAEQKLFRILLDNPETRPSIPQ</sequence>
<evidence type="ECO:0000256" key="2">
    <source>
        <dbReference type="ARBA" id="ARBA00023163"/>
    </source>
</evidence>
<dbReference type="CDD" id="cd00130">
    <property type="entry name" value="PAS"/>
    <property type="match status" value="2"/>
</dbReference>
<dbReference type="Proteomes" id="UP000198888">
    <property type="component" value="Unassembled WGS sequence"/>
</dbReference>
<dbReference type="InterPro" id="IPR000700">
    <property type="entry name" value="PAS-assoc_C"/>
</dbReference>
<dbReference type="InterPro" id="IPR000014">
    <property type="entry name" value="PAS"/>
</dbReference>
<feature type="domain" description="PAC" evidence="4">
    <location>
        <begin position="384"/>
        <end position="434"/>
    </location>
</feature>
<proteinExistence type="predicted"/>
<organism evidence="5 6">
    <name type="scientific">Halohasta litchfieldiae</name>
    <dbReference type="NCBI Taxonomy" id="1073996"/>
    <lineage>
        <taxon>Archaea</taxon>
        <taxon>Methanobacteriati</taxon>
        <taxon>Methanobacteriota</taxon>
        <taxon>Stenosarchaea group</taxon>
        <taxon>Halobacteria</taxon>
        <taxon>Halobacteriales</taxon>
        <taxon>Haloferacaceae</taxon>
        <taxon>Halohasta</taxon>
    </lineage>
</organism>
<feature type="domain" description="PAS" evidence="3">
    <location>
        <begin position="310"/>
        <end position="354"/>
    </location>
</feature>
<dbReference type="EMBL" id="FNYR01000009">
    <property type="protein sequence ID" value="SEI83130.1"/>
    <property type="molecule type" value="Genomic_DNA"/>
</dbReference>
<dbReference type="Gene3D" id="3.30.450.40">
    <property type="match status" value="2"/>
</dbReference>
<evidence type="ECO:0000256" key="1">
    <source>
        <dbReference type="ARBA" id="ARBA00023015"/>
    </source>
</evidence>
<dbReference type="Pfam" id="PF15915">
    <property type="entry name" value="BAT"/>
    <property type="match status" value="1"/>
</dbReference>
<accession>A0A2H4PYM0</accession>
<keyword evidence="6" id="KW-1185">Reference proteome</keyword>
<dbReference type="GO" id="GO:0006355">
    <property type="term" value="P:regulation of DNA-templated transcription"/>
    <property type="evidence" value="ECO:0007669"/>
    <property type="project" value="InterPro"/>
</dbReference>
<evidence type="ECO:0000259" key="4">
    <source>
        <dbReference type="PROSITE" id="PS50113"/>
    </source>
</evidence>
<dbReference type="NCBIfam" id="TIGR00229">
    <property type="entry name" value="sensory_box"/>
    <property type="match status" value="2"/>
</dbReference>
<dbReference type="InterPro" id="IPR007050">
    <property type="entry name" value="HTH_bacterioopsin"/>
</dbReference>
<dbReference type="Pfam" id="PF00989">
    <property type="entry name" value="PAS"/>
    <property type="match status" value="2"/>
</dbReference>
<dbReference type="PANTHER" id="PTHR34236">
    <property type="entry name" value="DIMETHYL SULFOXIDE REDUCTASE TRANSCRIPTIONAL ACTIVATOR"/>
    <property type="match status" value="1"/>
</dbReference>
<keyword evidence="2" id="KW-0804">Transcription</keyword>
<dbReference type="InterPro" id="IPR035965">
    <property type="entry name" value="PAS-like_dom_sf"/>
</dbReference>
<dbReference type="InterPro" id="IPR029016">
    <property type="entry name" value="GAF-like_dom_sf"/>
</dbReference>
<name>A0A1H6U407_9EURY</name>
<evidence type="ECO:0000313" key="6">
    <source>
        <dbReference type="Proteomes" id="UP000198888"/>
    </source>
</evidence>
<reference evidence="5 6" key="1">
    <citation type="submission" date="2016-10" db="EMBL/GenBank/DDBJ databases">
        <authorList>
            <person name="de Groot N.N."/>
        </authorList>
    </citation>
    <scope>NUCLEOTIDE SEQUENCE [LARGE SCALE GENOMIC DNA]</scope>
    <source>
        <strain evidence="5 6">DSM 22187</strain>
    </source>
</reference>
<dbReference type="PROSITE" id="PS50113">
    <property type="entry name" value="PAC"/>
    <property type="match status" value="1"/>
</dbReference>
<keyword evidence="1" id="KW-0805">Transcription regulation</keyword>
<dbReference type="Pfam" id="PF13185">
    <property type="entry name" value="GAF_2"/>
    <property type="match status" value="1"/>
</dbReference>
<evidence type="ECO:0000313" key="5">
    <source>
        <dbReference type="EMBL" id="SEI83130.1"/>
    </source>
</evidence>
<dbReference type="GeneID" id="35001217"/>
<dbReference type="InterPro" id="IPR003018">
    <property type="entry name" value="GAF"/>
</dbReference>
<dbReference type="Pfam" id="PF01590">
    <property type="entry name" value="GAF"/>
    <property type="match status" value="1"/>
</dbReference>
<gene>
    <name evidence="5" type="ORF">SAMN05444271_10913</name>
</gene>
<feature type="domain" description="PAS" evidence="3">
    <location>
        <begin position="22"/>
        <end position="66"/>
    </location>
</feature>
<dbReference type="RefSeq" id="WP_089672067.1">
    <property type="nucleotide sequence ID" value="NZ_CP024845.1"/>
</dbReference>
<dbReference type="PROSITE" id="PS50112">
    <property type="entry name" value="PAS"/>
    <property type="match status" value="2"/>
</dbReference>